<organism evidence="1 2">
    <name type="scientific">Mariniflexile soesokkakense</name>
    <dbReference type="NCBI Taxonomy" id="1343160"/>
    <lineage>
        <taxon>Bacteria</taxon>
        <taxon>Pseudomonadati</taxon>
        <taxon>Bacteroidota</taxon>
        <taxon>Flavobacteriia</taxon>
        <taxon>Flavobacteriales</taxon>
        <taxon>Flavobacteriaceae</taxon>
        <taxon>Mariniflexile</taxon>
    </lineage>
</organism>
<dbReference type="InterPro" id="IPR014582">
    <property type="entry name" value="UCP033535_lipo"/>
</dbReference>
<dbReference type="Proteomes" id="UP001416393">
    <property type="component" value="Unassembled WGS sequence"/>
</dbReference>
<dbReference type="SUPFAM" id="SSF141318">
    <property type="entry name" value="TM0957-like"/>
    <property type="match status" value="1"/>
</dbReference>
<name>A0ABV0ACC5_9FLAO</name>
<dbReference type="InterPro" id="IPR036215">
    <property type="entry name" value="TM0957-like_sf"/>
</dbReference>
<dbReference type="EMBL" id="JAZHYP010000007">
    <property type="protein sequence ID" value="MEN3324743.1"/>
    <property type="molecule type" value="Genomic_DNA"/>
</dbReference>
<evidence type="ECO:0000313" key="2">
    <source>
        <dbReference type="Proteomes" id="UP001416393"/>
    </source>
</evidence>
<dbReference type="Gene3D" id="1.10.10.1260">
    <property type="entry name" value="Envelope glycoprotein gp160, DUF2291, helical domain"/>
    <property type="match status" value="1"/>
</dbReference>
<sequence>MNKIIKYVVFALVIGLSLYNAVYFESLDEHKKQQNAGVFDAKTLAAHFMASKVETLPAIDASEFLINIIKDVNNYAKSNGKKLGISDNYNFIIESNAKVVAIEDENVLIALSNSEQQIRIATDFIFGNAIRDASAVADIGNFQNTMDFNTISVELNNIVRETIIPSFKKEVKEGDKLYFKGAVKVNTKYPDLQYLKVIPLIIKFNN</sequence>
<accession>A0ABV0ACC5</accession>
<comment type="caution">
    <text evidence="1">The sequence shown here is derived from an EMBL/GenBank/DDBJ whole genome shotgun (WGS) entry which is preliminary data.</text>
</comment>
<reference evidence="1 2" key="1">
    <citation type="submission" date="2024-01" db="EMBL/GenBank/DDBJ databases">
        <title>Mariniflexile litorale sp. nov., isolated from the shallow sediments of the Sea of Japan.</title>
        <authorList>
            <person name="Romanenko L."/>
            <person name="Bystritskaya E."/>
            <person name="Isaeva M."/>
        </authorList>
    </citation>
    <scope>NUCLEOTIDE SEQUENCE [LARGE SCALE GENOMIC DNA]</scope>
    <source>
        <strain evidence="1 2">KCTC 32427</strain>
    </source>
</reference>
<protein>
    <submittedName>
        <fullName evidence="1">DUF2291 family protein</fullName>
    </submittedName>
</protein>
<evidence type="ECO:0000313" key="1">
    <source>
        <dbReference type="EMBL" id="MEN3324743.1"/>
    </source>
</evidence>
<gene>
    <name evidence="1" type="ORF">VP395_13455</name>
</gene>
<dbReference type="Gene3D" id="2.40.50.420">
    <property type="entry name" value="Envelope glycoprotein gp160, DUF2291, alpha/beta domain"/>
    <property type="match status" value="1"/>
</dbReference>
<keyword evidence="2" id="KW-1185">Reference proteome</keyword>
<dbReference type="RefSeq" id="WP_346242542.1">
    <property type="nucleotide sequence ID" value="NZ_JAZHYP010000007.1"/>
</dbReference>
<proteinExistence type="predicted"/>
<dbReference type="Pfam" id="PF10054">
    <property type="entry name" value="DUF2291"/>
    <property type="match status" value="1"/>
</dbReference>